<name>A0A1Y6JX24_9LACO</name>
<proteinExistence type="predicted"/>
<accession>A0A1Y6JX24</accession>
<organism evidence="1 2">
    <name type="scientific">Levilactobacillus zymae</name>
    <dbReference type="NCBI Taxonomy" id="267363"/>
    <lineage>
        <taxon>Bacteria</taxon>
        <taxon>Bacillati</taxon>
        <taxon>Bacillota</taxon>
        <taxon>Bacilli</taxon>
        <taxon>Lactobacillales</taxon>
        <taxon>Lactobacillaceae</taxon>
        <taxon>Levilactobacillus</taxon>
    </lineage>
</organism>
<dbReference type="EMBL" id="LT854705">
    <property type="protein sequence ID" value="SMS13393.1"/>
    <property type="molecule type" value="Genomic_DNA"/>
</dbReference>
<dbReference type="AlphaFoldDB" id="A0A1Y6JX24"/>
<dbReference type="Proteomes" id="UP000195412">
    <property type="component" value="Chromosome I"/>
</dbReference>
<evidence type="ECO:0000313" key="2">
    <source>
        <dbReference type="Proteomes" id="UP000195412"/>
    </source>
</evidence>
<dbReference type="KEGG" id="lzy:LZ3411_0343"/>
<protein>
    <submittedName>
        <fullName evidence="1">Uncharacterized protein</fullName>
    </submittedName>
</protein>
<gene>
    <name evidence="1" type="ORF">LZ3411_0343</name>
</gene>
<reference evidence="2" key="1">
    <citation type="submission" date="2017-05" db="EMBL/GenBank/DDBJ databases">
        <authorList>
            <person name="Papadimitriou K."/>
        </authorList>
    </citation>
    <scope>NUCLEOTIDE SEQUENCE [LARGE SCALE GENOMIC DNA]</scope>
    <source>
        <strain evidence="2">ACA-DC 3411</strain>
    </source>
</reference>
<evidence type="ECO:0000313" key="1">
    <source>
        <dbReference type="EMBL" id="SMS13393.1"/>
    </source>
</evidence>
<sequence>MVSGFAVLLAVDDVDVFWLEVDESLPVATCDVADWSLELLLSA</sequence>